<evidence type="ECO:0000313" key="4">
    <source>
        <dbReference type="Proteomes" id="UP000001555"/>
    </source>
</evidence>
<protein>
    <submittedName>
        <fullName evidence="2 3">Suppressor protein SRP40, putative</fullName>
    </submittedName>
</protein>
<keyword evidence="4" id="KW-1185">Reference proteome</keyword>
<dbReference type="AlphaFoldDB" id="B7QIK4"/>
<feature type="compositionally biased region" description="Low complexity" evidence="1">
    <location>
        <begin position="192"/>
        <end position="204"/>
    </location>
</feature>
<gene>
    <name evidence="2" type="ORF">IscW_ISCW023126</name>
</gene>
<feature type="region of interest" description="Disordered" evidence="1">
    <location>
        <begin position="27"/>
        <end position="306"/>
    </location>
</feature>
<accession>B7QIK4</accession>
<dbReference type="VEuPathDB" id="VectorBase:ISCI023126"/>
<dbReference type="Proteomes" id="UP000001555">
    <property type="component" value="Unassembled WGS sequence"/>
</dbReference>
<evidence type="ECO:0000313" key="2">
    <source>
        <dbReference type="EMBL" id="EEC18676.1"/>
    </source>
</evidence>
<feature type="compositionally biased region" description="Basic and acidic residues" evidence="1">
    <location>
        <begin position="277"/>
        <end position="306"/>
    </location>
</feature>
<feature type="compositionally biased region" description="Polar residues" evidence="1">
    <location>
        <begin position="79"/>
        <end position="96"/>
    </location>
</feature>
<dbReference type="OrthoDB" id="6494106at2759"/>
<feature type="compositionally biased region" description="Basic and acidic residues" evidence="1">
    <location>
        <begin position="175"/>
        <end position="188"/>
    </location>
</feature>
<dbReference type="EnsemblMetazoa" id="ISCW023126-RA">
    <property type="protein sequence ID" value="ISCW023126-PA"/>
    <property type="gene ID" value="ISCW023126"/>
</dbReference>
<proteinExistence type="predicted"/>
<dbReference type="PaxDb" id="6945-B7QIK4"/>
<organism>
    <name type="scientific">Ixodes scapularis</name>
    <name type="common">Black-legged tick</name>
    <name type="synonym">Deer tick</name>
    <dbReference type="NCBI Taxonomy" id="6945"/>
    <lineage>
        <taxon>Eukaryota</taxon>
        <taxon>Metazoa</taxon>
        <taxon>Ecdysozoa</taxon>
        <taxon>Arthropoda</taxon>
        <taxon>Chelicerata</taxon>
        <taxon>Arachnida</taxon>
        <taxon>Acari</taxon>
        <taxon>Parasitiformes</taxon>
        <taxon>Ixodida</taxon>
        <taxon>Ixodoidea</taxon>
        <taxon>Ixodidae</taxon>
        <taxon>Ixodinae</taxon>
        <taxon>Ixodes</taxon>
    </lineage>
</organism>
<dbReference type="VEuPathDB" id="VectorBase:ISCW023126"/>
<feature type="compositionally biased region" description="Polar residues" evidence="1">
    <location>
        <begin position="157"/>
        <end position="174"/>
    </location>
</feature>
<reference evidence="3" key="2">
    <citation type="submission" date="2020-05" db="UniProtKB">
        <authorList>
            <consortium name="EnsemblMetazoa"/>
        </authorList>
    </citation>
    <scope>IDENTIFICATION</scope>
    <source>
        <strain evidence="3">wikel</strain>
    </source>
</reference>
<feature type="compositionally biased region" description="Basic and acidic residues" evidence="1">
    <location>
        <begin position="208"/>
        <end position="225"/>
    </location>
</feature>
<dbReference type="EMBL" id="DS946450">
    <property type="protein sequence ID" value="EEC18676.1"/>
    <property type="molecule type" value="Genomic_DNA"/>
</dbReference>
<sequence length="338" mass="37069">MGSALRVQRRSVNDVPVFVAQAVSSWGDLQPLRARMSQKSKVASKTSGSTKAPVPAPRKAAQPVATKGRSPSVDKKKASVTQQDSNKAAPSSTRSPSQPPDPKRTRDVSRHRETNRQERQKTTDGPANRAPKAKEAPLSKSLAVLQKSTATGPAGTSKKSSTGSRVDNSTTSRHFPSEKKERNTEKKAVPASSTTSSKEPSSKTGGRARLDAHQDSKKQSRHEMSATDESYNYDDDFEDYESDFEQDDDESNEEGQESSDNSDRTTGLTENVAEDMSCSHKSDEDAQKQDLSHWKSEPALDERKEPVEMTTSFSAYNLFNFASAKKKEESKKVLSKVQ</sequence>
<dbReference type="InParanoid" id="B7QIK4"/>
<dbReference type="VEuPathDB" id="VectorBase:ISCP_038316"/>
<reference evidence="2 4" key="1">
    <citation type="submission" date="2008-03" db="EMBL/GenBank/DDBJ databases">
        <title>Annotation of Ixodes scapularis.</title>
        <authorList>
            <consortium name="Ixodes scapularis Genome Project Consortium"/>
            <person name="Caler E."/>
            <person name="Hannick L.I."/>
            <person name="Bidwell S."/>
            <person name="Joardar V."/>
            <person name="Thiagarajan M."/>
            <person name="Amedeo P."/>
            <person name="Galinsky K.J."/>
            <person name="Schobel S."/>
            <person name="Inman J."/>
            <person name="Hostetler J."/>
            <person name="Miller J."/>
            <person name="Hammond M."/>
            <person name="Megy K."/>
            <person name="Lawson D."/>
            <person name="Kodira C."/>
            <person name="Sutton G."/>
            <person name="Meyer J."/>
            <person name="Hill C.A."/>
            <person name="Birren B."/>
            <person name="Nene V."/>
            <person name="Collins F."/>
            <person name="Alarcon-Chaidez F."/>
            <person name="Wikel S."/>
            <person name="Strausberg R."/>
        </authorList>
    </citation>
    <scope>NUCLEOTIDE SEQUENCE [LARGE SCALE GENOMIC DNA]</scope>
    <source>
        <strain evidence="4">Wikel</strain>
        <strain evidence="2">Wikel colony</strain>
    </source>
</reference>
<feature type="compositionally biased region" description="Polar residues" evidence="1">
    <location>
        <begin position="37"/>
        <end position="50"/>
    </location>
</feature>
<evidence type="ECO:0000256" key="1">
    <source>
        <dbReference type="SAM" id="MobiDB-lite"/>
    </source>
</evidence>
<feature type="compositionally biased region" description="Acidic residues" evidence="1">
    <location>
        <begin position="231"/>
        <end position="257"/>
    </location>
</feature>
<dbReference type="EMBL" id="ABJB010521841">
    <property type="status" value="NOT_ANNOTATED_CDS"/>
    <property type="molecule type" value="Genomic_DNA"/>
</dbReference>
<name>B7QIK4_IXOSC</name>
<evidence type="ECO:0000313" key="3">
    <source>
        <dbReference type="EnsemblMetazoa" id="ISCW023126-PA"/>
    </source>
</evidence>
<dbReference type="EMBL" id="ABJB010850914">
    <property type="status" value="NOT_ANNOTATED_CDS"/>
    <property type="molecule type" value="Genomic_DNA"/>
</dbReference>
<feature type="compositionally biased region" description="Basic and acidic residues" evidence="1">
    <location>
        <begin position="101"/>
        <end position="122"/>
    </location>
</feature>
<dbReference type="HOGENOM" id="CLU_822035_0_0_1"/>